<accession>A0A1E5QKN1</accession>
<name>A0A1E5QKN1_9CYAN</name>
<evidence type="ECO:0000313" key="2">
    <source>
        <dbReference type="EMBL" id="OEJ75236.1"/>
    </source>
</evidence>
<dbReference type="EMBL" id="MJGC01000053">
    <property type="protein sequence ID" value="OEJ75236.1"/>
    <property type="molecule type" value="Genomic_DNA"/>
</dbReference>
<protein>
    <submittedName>
        <fullName evidence="2">Uncharacterized protein</fullName>
    </submittedName>
</protein>
<feature type="compositionally biased region" description="Polar residues" evidence="1">
    <location>
        <begin position="34"/>
        <end position="55"/>
    </location>
</feature>
<gene>
    <name evidence="2" type="ORF">BH720_11000</name>
</gene>
<sequence>MGGWGGGEMGGWKCLVGIQHFALNSRLKKHFISHSASRNAPSQIQHFKLSTSNSPLPQPPTPNSQLPSSPTPNSQLLTPLFPNPQLPIPNSLLLPNP</sequence>
<feature type="compositionally biased region" description="Low complexity" evidence="1">
    <location>
        <begin position="88"/>
        <end position="97"/>
    </location>
</feature>
<organism evidence="2">
    <name type="scientific">Desertifilum tharense IPPAS B-1220</name>
    <dbReference type="NCBI Taxonomy" id="1781255"/>
    <lineage>
        <taxon>Bacteria</taxon>
        <taxon>Bacillati</taxon>
        <taxon>Cyanobacteriota</taxon>
        <taxon>Cyanophyceae</taxon>
        <taxon>Desertifilales</taxon>
        <taxon>Desertifilaceae</taxon>
        <taxon>Desertifilum</taxon>
    </lineage>
</organism>
<reference evidence="2" key="1">
    <citation type="submission" date="2016-09" db="EMBL/GenBank/DDBJ databases">
        <title>Draft genome of thermotolerant cyanobacterium Desertifilum sp. strain IPPAS B-1220.</title>
        <authorList>
            <person name="Sinetova M.A."/>
            <person name="Bolakhan K."/>
            <person name="Zayadan B.K."/>
            <person name="Mironov K.S."/>
            <person name="Ustinova V."/>
            <person name="Kupriyanova E.V."/>
            <person name="Sidorov R.A."/>
            <person name="Skrypnik A.N."/>
            <person name="Gogoleva N.E."/>
            <person name="Gogolev Y.V."/>
            <person name="Los D.A."/>
        </authorList>
    </citation>
    <scope>NUCLEOTIDE SEQUENCE [LARGE SCALE GENOMIC DNA]</scope>
    <source>
        <strain evidence="2">IPPAS B-1220</strain>
    </source>
</reference>
<comment type="caution">
    <text evidence="2">The sequence shown here is derived from an EMBL/GenBank/DDBJ whole genome shotgun (WGS) entry which is preliminary data.</text>
</comment>
<feature type="region of interest" description="Disordered" evidence="1">
    <location>
        <begin position="34"/>
        <end position="97"/>
    </location>
</feature>
<evidence type="ECO:0000256" key="1">
    <source>
        <dbReference type="SAM" id="MobiDB-lite"/>
    </source>
</evidence>
<dbReference type="AlphaFoldDB" id="A0A1E5QKN1"/>
<proteinExistence type="predicted"/>
<feature type="compositionally biased region" description="Polar residues" evidence="1">
    <location>
        <begin position="63"/>
        <end position="77"/>
    </location>
</feature>